<dbReference type="InterPro" id="IPR035940">
    <property type="entry name" value="CAP_sf"/>
</dbReference>
<reference evidence="2" key="1">
    <citation type="journal article" date="2020" name="Stud. Mycol.">
        <title>101 Dothideomycetes genomes: a test case for predicting lifestyles and emergence of pathogens.</title>
        <authorList>
            <person name="Haridas S."/>
            <person name="Albert R."/>
            <person name="Binder M."/>
            <person name="Bloem J."/>
            <person name="Labutti K."/>
            <person name="Salamov A."/>
            <person name="Andreopoulos B."/>
            <person name="Baker S."/>
            <person name="Barry K."/>
            <person name="Bills G."/>
            <person name="Bluhm B."/>
            <person name="Cannon C."/>
            <person name="Castanera R."/>
            <person name="Culley D."/>
            <person name="Daum C."/>
            <person name="Ezra D."/>
            <person name="Gonzalez J."/>
            <person name="Henrissat B."/>
            <person name="Kuo A."/>
            <person name="Liang C."/>
            <person name="Lipzen A."/>
            <person name="Lutzoni F."/>
            <person name="Magnuson J."/>
            <person name="Mondo S."/>
            <person name="Nolan M."/>
            <person name="Ohm R."/>
            <person name="Pangilinan J."/>
            <person name="Park H.-J."/>
            <person name="Ramirez L."/>
            <person name="Alfaro M."/>
            <person name="Sun H."/>
            <person name="Tritt A."/>
            <person name="Yoshinaga Y."/>
            <person name="Zwiers L.-H."/>
            <person name="Turgeon B."/>
            <person name="Goodwin S."/>
            <person name="Spatafora J."/>
            <person name="Crous P."/>
            <person name="Grigoriev I."/>
        </authorList>
    </citation>
    <scope>NUCLEOTIDE SEQUENCE</scope>
    <source>
        <strain evidence="2">CBS 115976</strain>
    </source>
</reference>
<gene>
    <name evidence="2" type="ORF">BT63DRAFT_359708</name>
</gene>
<dbReference type="Pfam" id="PF00188">
    <property type="entry name" value="CAP"/>
    <property type="match status" value="1"/>
</dbReference>
<dbReference type="PRINTS" id="PR00837">
    <property type="entry name" value="V5TPXLIKE"/>
</dbReference>
<dbReference type="AlphaFoldDB" id="A0A6A6UL43"/>
<sequence length="159" mass="16660">TPASAPSAPASNSYAQIVVDQHNAHRLNHSAPAAAWSQALADTAMQIAQTCSYGHSMNVNGGNYGQNIAAGAPVSGIGSVITEQFYNGEVNDFVDYGQPTPADFEQSFETYGHFTQVVWVGSTAVGCASFDCSKQGLANVASNVPPIFHVCNYQPAGKF</sequence>
<name>A0A6A6UL43_9PEZI</name>
<accession>A0A6A6UL43</accession>
<dbReference type="SMART" id="SM00198">
    <property type="entry name" value="SCP"/>
    <property type="match status" value="1"/>
</dbReference>
<feature type="non-terminal residue" evidence="2">
    <location>
        <position position="159"/>
    </location>
</feature>
<evidence type="ECO:0000313" key="2">
    <source>
        <dbReference type="EMBL" id="KAF2672500.1"/>
    </source>
</evidence>
<feature type="non-terminal residue" evidence="2">
    <location>
        <position position="1"/>
    </location>
</feature>
<dbReference type="PROSITE" id="PS01009">
    <property type="entry name" value="CRISP_1"/>
    <property type="match status" value="1"/>
</dbReference>
<feature type="domain" description="SCP" evidence="1">
    <location>
        <begin position="13"/>
        <end position="159"/>
    </location>
</feature>
<evidence type="ECO:0000259" key="1">
    <source>
        <dbReference type="SMART" id="SM00198"/>
    </source>
</evidence>
<dbReference type="Gene3D" id="3.40.33.10">
    <property type="entry name" value="CAP"/>
    <property type="match status" value="1"/>
</dbReference>
<organism evidence="2 3">
    <name type="scientific">Microthyrium microscopicum</name>
    <dbReference type="NCBI Taxonomy" id="703497"/>
    <lineage>
        <taxon>Eukaryota</taxon>
        <taxon>Fungi</taxon>
        <taxon>Dikarya</taxon>
        <taxon>Ascomycota</taxon>
        <taxon>Pezizomycotina</taxon>
        <taxon>Dothideomycetes</taxon>
        <taxon>Dothideomycetes incertae sedis</taxon>
        <taxon>Microthyriales</taxon>
        <taxon>Microthyriaceae</taxon>
        <taxon>Microthyrium</taxon>
    </lineage>
</organism>
<evidence type="ECO:0000313" key="3">
    <source>
        <dbReference type="Proteomes" id="UP000799302"/>
    </source>
</evidence>
<dbReference type="InterPro" id="IPR014044">
    <property type="entry name" value="CAP_dom"/>
</dbReference>
<dbReference type="InterPro" id="IPR001283">
    <property type="entry name" value="CRISP-related"/>
</dbReference>
<dbReference type="InterPro" id="IPR018244">
    <property type="entry name" value="Allrgn_V5/Tpx1_CS"/>
</dbReference>
<dbReference type="OrthoDB" id="337038at2759"/>
<keyword evidence="3" id="KW-1185">Reference proteome</keyword>
<protein>
    <submittedName>
        <fullName evidence="2">PR-1-like protein</fullName>
    </submittedName>
</protein>
<dbReference type="PANTHER" id="PTHR10334">
    <property type="entry name" value="CYSTEINE-RICH SECRETORY PROTEIN-RELATED"/>
    <property type="match status" value="1"/>
</dbReference>
<dbReference type="Proteomes" id="UP000799302">
    <property type="component" value="Unassembled WGS sequence"/>
</dbReference>
<proteinExistence type="predicted"/>
<dbReference type="GO" id="GO:0005576">
    <property type="term" value="C:extracellular region"/>
    <property type="evidence" value="ECO:0007669"/>
    <property type="project" value="InterPro"/>
</dbReference>
<dbReference type="SUPFAM" id="SSF55797">
    <property type="entry name" value="PR-1-like"/>
    <property type="match status" value="1"/>
</dbReference>
<dbReference type="EMBL" id="MU004232">
    <property type="protein sequence ID" value="KAF2672500.1"/>
    <property type="molecule type" value="Genomic_DNA"/>
</dbReference>